<name>A0A2T0YFJ7_9MICC</name>
<proteinExistence type="predicted"/>
<accession>A0A2T0YFJ7</accession>
<keyword evidence="3" id="KW-1185">Reference proteome</keyword>
<dbReference type="RefSeq" id="WP_146131146.1">
    <property type="nucleotide sequence ID" value="NZ_PVTY01000014.1"/>
</dbReference>
<gene>
    <name evidence="2" type="ORF">BCL67_11417</name>
</gene>
<reference evidence="2 3" key="1">
    <citation type="submission" date="2018-03" db="EMBL/GenBank/DDBJ databases">
        <title>Comparative analysis of microorganisms from saline springs in Andes Mountain Range, Colombia.</title>
        <authorList>
            <person name="Rubin E."/>
        </authorList>
    </citation>
    <scope>NUCLEOTIDE SEQUENCE [LARGE SCALE GENOMIC DNA]</scope>
    <source>
        <strain evidence="2 3">CG 35</strain>
    </source>
</reference>
<sequence length="141" mass="15560">MSMSSPGRSRATDLDESTFRFYGRFTGWLVLALLLSYLGLQLPLPWRLLALVAGLLGVVGAVILLVQCFRKKLPVMMHISAIAALLCCGIFTFTATSQAIFWQATVDFEECRASALTERSMDRCLLDYEDGMMSSIPGLGR</sequence>
<keyword evidence="1" id="KW-1133">Transmembrane helix</keyword>
<evidence type="ECO:0000256" key="1">
    <source>
        <dbReference type="SAM" id="Phobius"/>
    </source>
</evidence>
<feature type="transmembrane region" description="Helical" evidence="1">
    <location>
        <begin position="21"/>
        <end position="40"/>
    </location>
</feature>
<keyword evidence="1" id="KW-0472">Membrane</keyword>
<organism evidence="2 3">
    <name type="scientific">Nesterenkonia sandarakina</name>
    <dbReference type="NCBI Taxonomy" id="272918"/>
    <lineage>
        <taxon>Bacteria</taxon>
        <taxon>Bacillati</taxon>
        <taxon>Actinomycetota</taxon>
        <taxon>Actinomycetes</taxon>
        <taxon>Micrococcales</taxon>
        <taxon>Micrococcaceae</taxon>
        <taxon>Nesterenkonia</taxon>
    </lineage>
</organism>
<keyword evidence="1" id="KW-0812">Transmembrane</keyword>
<dbReference type="EMBL" id="PVTY01000014">
    <property type="protein sequence ID" value="PRZ13690.1"/>
    <property type="molecule type" value="Genomic_DNA"/>
</dbReference>
<feature type="transmembrane region" description="Helical" evidence="1">
    <location>
        <begin position="46"/>
        <end position="69"/>
    </location>
</feature>
<evidence type="ECO:0000313" key="3">
    <source>
        <dbReference type="Proteomes" id="UP000238217"/>
    </source>
</evidence>
<comment type="caution">
    <text evidence="2">The sequence shown here is derived from an EMBL/GenBank/DDBJ whole genome shotgun (WGS) entry which is preliminary data.</text>
</comment>
<protein>
    <submittedName>
        <fullName evidence="2">Uncharacterized protein</fullName>
    </submittedName>
</protein>
<dbReference type="AlphaFoldDB" id="A0A2T0YFJ7"/>
<dbReference type="OrthoDB" id="4965679at2"/>
<dbReference type="Proteomes" id="UP000238217">
    <property type="component" value="Unassembled WGS sequence"/>
</dbReference>
<evidence type="ECO:0000313" key="2">
    <source>
        <dbReference type="EMBL" id="PRZ13690.1"/>
    </source>
</evidence>
<feature type="transmembrane region" description="Helical" evidence="1">
    <location>
        <begin position="81"/>
        <end position="102"/>
    </location>
</feature>